<feature type="region of interest" description="Disordered" evidence="1">
    <location>
        <begin position="147"/>
        <end position="170"/>
    </location>
</feature>
<dbReference type="Proteomes" id="UP001469553">
    <property type="component" value="Unassembled WGS sequence"/>
</dbReference>
<proteinExistence type="predicted"/>
<reference evidence="2 3" key="1">
    <citation type="submission" date="2021-06" db="EMBL/GenBank/DDBJ databases">
        <authorList>
            <person name="Palmer J.M."/>
        </authorList>
    </citation>
    <scope>NUCLEOTIDE SEQUENCE [LARGE SCALE GENOMIC DNA]</scope>
    <source>
        <strain evidence="2 3">AS_MEX2019</strain>
        <tissue evidence="2">Muscle</tissue>
    </source>
</reference>
<evidence type="ECO:0000313" key="2">
    <source>
        <dbReference type="EMBL" id="MEQ2297944.1"/>
    </source>
</evidence>
<accession>A0ABV0YVN9</accession>
<dbReference type="EMBL" id="JAHRIP010047027">
    <property type="protein sequence ID" value="MEQ2297944.1"/>
    <property type="molecule type" value="Genomic_DNA"/>
</dbReference>
<evidence type="ECO:0000256" key="1">
    <source>
        <dbReference type="SAM" id="MobiDB-lite"/>
    </source>
</evidence>
<sequence length="170" mass="18317">MVCAVAAASRVDFRCSAVQCGAVQCSERLCKTEYNVENKQTPLQTINKERLAMWAAAAARSPSQPNRDAVCNPGRQGAERPLRPQQDSFFQLRSASSLTLSLASRLRIICAKCAMVPVSTTVWASSGVCLQMSLSVEAAMRLRAISGSKRHNTSRGAAPASTTDWARAAR</sequence>
<keyword evidence="3" id="KW-1185">Reference proteome</keyword>
<evidence type="ECO:0000313" key="3">
    <source>
        <dbReference type="Proteomes" id="UP001469553"/>
    </source>
</evidence>
<comment type="caution">
    <text evidence="2">The sequence shown here is derived from an EMBL/GenBank/DDBJ whole genome shotgun (WGS) entry which is preliminary data.</text>
</comment>
<name>A0ABV0YVN9_9TELE</name>
<feature type="region of interest" description="Disordered" evidence="1">
    <location>
        <begin position="62"/>
        <end position="83"/>
    </location>
</feature>
<gene>
    <name evidence="2" type="ORF">AMECASPLE_000064</name>
</gene>
<organism evidence="2 3">
    <name type="scientific">Ameca splendens</name>
    <dbReference type="NCBI Taxonomy" id="208324"/>
    <lineage>
        <taxon>Eukaryota</taxon>
        <taxon>Metazoa</taxon>
        <taxon>Chordata</taxon>
        <taxon>Craniata</taxon>
        <taxon>Vertebrata</taxon>
        <taxon>Euteleostomi</taxon>
        <taxon>Actinopterygii</taxon>
        <taxon>Neopterygii</taxon>
        <taxon>Teleostei</taxon>
        <taxon>Neoteleostei</taxon>
        <taxon>Acanthomorphata</taxon>
        <taxon>Ovalentaria</taxon>
        <taxon>Atherinomorphae</taxon>
        <taxon>Cyprinodontiformes</taxon>
        <taxon>Goodeidae</taxon>
        <taxon>Ameca</taxon>
    </lineage>
</organism>
<protein>
    <submittedName>
        <fullName evidence="2">Uncharacterized protein</fullName>
    </submittedName>
</protein>